<dbReference type="RefSeq" id="XP_001423045.1">
    <property type="nucleotide sequence ID" value="XM_001423008.1"/>
</dbReference>
<evidence type="ECO:0008006" key="3">
    <source>
        <dbReference type="Google" id="ProtNLM"/>
    </source>
</evidence>
<gene>
    <name evidence="1" type="ORF">GSPATT00000082001</name>
</gene>
<keyword evidence="2" id="KW-1185">Reference proteome</keyword>
<dbReference type="KEGG" id="ptm:GSPATT00000082001"/>
<dbReference type="Proteomes" id="UP000000600">
    <property type="component" value="Unassembled WGS sequence"/>
</dbReference>
<proteinExistence type="predicted"/>
<sequence>MILSTIKRVMSSSKRIMKIKKNNNIGDFITKVVYANNALEFINGLRLDQFFGYGIDENLYLKIKTCNLNYKKCDTINEELIKQFNDIFQLIWIDTSIEKLQAARLLYNQIIKNNNQFTDKQICDLYSQLLQKIKSLKNKNTFKQRVHIMKMEFVIFKIYDYQHFPDIKKNCNICKVCQQHKSKYYCGGCFYFTGKKWSLCLDGCFSKFHQEPSKYLCRKKMNQIK</sequence>
<evidence type="ECO:0000313" key="1">
    <source>
        <dbReference type="EMBL" id="CAK55647.1"/>
    </source>
</evidence>
<accession>A0BAT0</accession>
<dbReference type="HOGENOM" id="CLU_107379_0_0_1"/>
<evidence type="ECO:0000313" key="2">
    <source>
        <dbReference type="Proteomes" id="UP000000600"/>
    </source>
</evidence>
<name>A0BAT0_PARTE</name>
<dbReference type="InParanoid" id="A0BAT0"/>
<dbReference type="AlphaFoldDB" id="A0BAT0"/>
<reference evidence="1 2" key="1">
    <citation type="journal article" date="2006" name="Nature">
        <title>Global trends of whole-genome duplications revealed by the ciliate Paramecium tetraurelia.</title>
        <authorList>
            <consortium name="Genoscope"/>
            <person name="Aury J.-M."/>
            <person name="Jaillon O."/>
            <person name="Duret L."/>
            <person name="Noel B."/>
            <person name="Jubin C."/>
            <person name="Porcel B.M."/>
            <person name="Segurens B."/>
            <person name="Daubin V."/>
            <person name="Anthouard V."/>
            <person name="Aiach N."/>
            <person name="Arnaiz O."/>
            <person name="Billaut A."/>
            <person name="Beisson J."/>
            <person name="Blanc I."/>
            <person name="Bouhouche K."/>
            <person name="Camara F."/>
            <person name="Duharcourt S."/>
            <person name="Guigo R."/>
            <person name="Gogendeau D."/>
            <person name="Katinka M."/>
            <person name="Keller A.-M."/>
            <person name="Kissmehl R."/>
            <person name="Klotz C."/>
            <person name="Koll F."/>
            <person name="Le Moue A."/>
            <person name="Lepere C."/>
            <person name="Malinsky S."/>
            <person name="Nowacki M."/>
            <person name="Nowak J.K."/>
            <person name="Plattner H."/>
            <person name="Poulain J."/>
            <person name="Ruiz F."/>
            <person name="Serrano V."/>
            <person name="Zagulski M."/>
            <person name="Dessen P."/>
            <person name="Betermier M."/>
            <person name="Weissenbach J."/>
            <person name="Scarpelli C."/>
            <person name="Schachter V."/>
            <person name="Sperling L."/>
            <person name="Meyer E."/>
            <person name="Cohen J."/>
            <person name="Wincker P."/>
        </authorList>
    </citation>
    <scope>NUCLEOTIDE SEQUENCE [LARGE SCALE GENOMIC DNA]</scope>
    <source>
        <strain evidence="1 2">Stock d4-2</strain>
    </source>
</reference>
<protein>
    <recommendedName>
        <fullName evidence="3">MYND-type domain-containing protein</fullName>
    </recommendedName>
</protein>
<dbReference type="EMBL" id="CT867985">
    <property type="protein sequence ID" value="CAK55647.1"/>
    <property type="molecule type" value="Genomic_DNA"/>
</dbReference>
<dbReference type="OrthoDB" id="10343164at2759"/>
<organism evidence="1 2">
    <name type="scientific">Paramecium tetraurelia</name>
    <dbReference type="NCBI Taxonomy" id="5888"/>
    <lineage>
        <taxon>Eukaryota</taxon>
        <taxon>Sar</taxon>
        <taxon>Alveolata</taxon>
        <taxon>Ciliophora</taxon>
        <taxon>Intramacronucleata</taxon>
        <taxon>Oligohymenophorea</taxon>
        <taxon>Peniculida</taxon>
        <taxon>Parameciidae</taxon>
        <taxon>Paramecium</taxon>
    </lineage>
</organism>
<dbReference type="GeneID" id="5008803"/>